<evidence type="ECO:0000259" key="1">
    <source>
        <dbReference type="Pfam" id="PF03078"/>
    </source>
</evidence>
<keyword evidence="3" id="KW-1185">Reference proteome</keyword>
<dbReference type="Pfam" id="PF03078">
    <property type="entry name" value="ATHILA"/>
    <property type="match status" value="1"/>
</dbReference>
<organism evidence="2 3">
    <name type="scientific">Lactuca saligna</name>
    <name type="common">Willowleaf lettuce</name>
    <dbReference type="NCBI Taxonomy" id="75948"/>
    <lineage>
        <taxon>Eukaryota</taxon>
        <taxon>Viridiplantae</taxon>
        <taxon>Streptophyta</taxon>
        <taxon>Embryophyta</taxon>
        <taxon>Tracheophyta</taxon>
        <taxon>Spermatophyta</taxon>
        <taxon>Magnoliopsida</taxon>
        <taxon>eudicotyledons</taxon>
        <taxon>Gunneridae</taxon>
        <taxon>Pentapetalae</taxon>
        <taxon>asterids</taxon>
        <taxon>campanulids</taxon>
        <taxon>Asterales</taxon>
        <taxon>Asteraceae</taxon>
        <taxon>Cichorioideae</taxon>
        <taxon>Cichorieae</taxon>
        <taxon>Lactucinae</taxon>
        <taxon>Lactuca</taxon>
    </lineage>
</organism>
<dbReference type="Proteomes" id="UP001177003">
    <property type="component" value="Chromosome 1"/>
</dbReference>
<name>A0AA35YCA8_LACSI</name>
<protein>
    <recommendedName>
        <fullName evidence="1">Arabidopsis retrotransposon Orf1 C-terminal domain-containing protein</fullName>
    </recommendedName>
</protein>
<feature type="domain" description="Arabidopsis retrotransposon Orf1 C-terminal" evidence="1">
    <location>
        <begin position="94"/>
        <end position="149"/>
    </location>
</feature>
<gene>
    <name evidence="2" type="ORF">LSALG_LOCUS10001</name>
</gene>
<evidence type="ECO:0000313" key="3">
    <source>
        <dbReference type="Proteomes" id="UP001177003"/>
    </source>
</evidence>
<evidence type="ECO:0000313" key="2">
    <source>
        <dbReference type="EMBL" id="CAI9269642.1"/>
    </source>
</evidence>
<accession>A0AA35YCA8</accession>
<sequence>MLPAQGFTLQFLRPAWGAMRGRMSPKSVQYMWVCDLRAIIVKFLSRIKCLSVQKHKPDLLHLKAGQKANPRTPPPFRLLNRENRKTYEFLTSNKQQIKSTKILHRESFEDLGVLEGVQALFDNIGWGQFLHNRVATYIEPTLEFLSTFKPDDEVKTVTFQMLGENRSLPFRVVNALMGTPVDHMYS</sequence>
<reference evidence="2" key="1">
    <citation type="submission" date="2023-04" db="EMBL/GenBank/DDBJ databases">
        <authorList>
            <person name="Vijverberg K."/>
            <person name="Xiong W."/>
            <person name="Schranz E."/>
        </authorList>
    </citation>
    <scope>NUCLEOTIDE SEQUENCE</scope>
</reference>
<proteinExistence type="predicted"/>
<dbReference type="EMBL" id="OX465077">
    <property type="protein sequence ID" value="CAI9269642.1"/>
    <property type="molecule type" value="Genomic_DNA"/>
</dbReference>
<dbReference type="AlphaFoldDB" id="A0AA35YCA8"/>
<dbReference type="InterPro" id="IPR004312">
    <property type="entry name" value="ATHILA_Orf1_C"/>
</dbReference>